<sequence>MKDIIAKENIYNSKGVLLVAKGQKITRNIEQKLQSLSLGSENEEISDLNKRISITECSEKITKTYPYIDSALIEKATVILNSKIFYSKSEPWWFLICTLSNYDEWLYTHSIDVALISTMMLIKLTNNEREQNQICLGALLHNIGKLLIPKRLLQDFDKLSDQEKSIVKQHCELGYDMITKINLSKECADIVLQHHERMDGSGYPNQIKEKEISEFAKIVMIADAVDNITSYSSNQETKDLRNGIQTLLEEQSQFNPGYVRLLCECIGEKINK</sequence>
<dbReference type="Gene3D" id="1.10.3210.10">
    <property type="entry name" value="Hypothetical protein af1432"/>
    <property type="match status" value="1"/>
</dbReference>
<dbReference type="Pfam" id="PF13487">
    <property type="entry name" value="HD_5"/>
    <property type="match status" value="1"/>
</dbReference>
<proteinExistence type="predicted"/>
<evidence type="ECO:0000259" key="2">
    <source>
        <dbReference type="PROSITE" id="PS51832"/>
    </source>
</evidence>
<dbReference type="PANTHER" id="PTHR43155:SF2">
    <property type="entry name" value="CYCLIC DI-GMP PHOSPHODIESTERASE PA4108"/>
    <property type="match status" value="1"/>
</dbReference>
<name>A0ABZ3EX60_9FIRM</name>
<accession>A0ABZ3EX60</accession>
<reference evidence="3 4" key="1">
    <citation type="submission" date="2024-02" db="EMBL/GenBank/DDBJ databases">
        <title>Bacterial strain from lacustrine sediment.</title>
        <authorList>
            <person name="Petit C."/>
            <person name="Fadhlaoui K."/>
        </authorList>
    </citation>
    <scope>NUCLEOTIDE SEQUENCE [LARGE SCALE GENOMIC DNA]</scope>
    <source>
        <strain evidence="3 4">IPX-CK</strain>
    </source>
</reference>
<dbReference type="SUPFAM" id="SSF109604">
    <property type="entry name" value="HD-domain/PDEase-like"/>
    <property type="match status" value="1"/>
</dbReference>
<gene>
    <name evidence="3" type="ORF">V6984_21505</name>
</gene>
<dbReference type="InterPro" id="IPR037522">
    <property type="entry name" value="HD_GYP_dom"/>
</dbReference>
<dbReference type="InterPro" id="IPR006674">
    <property type="entry name" value="HD_domain"/>
</dbReference>
<dbReference type="PROSITE" id="PS51831">
    <property type="entry name" value="HD"/>
    <property type="match status" value="1"/>
</dbReference>
<dbReference type="EMBL" id="CP146256">
    <property type="protein sequence ID" value="XAH74045.1"/>
    <property type="molecule type" value="Genomic_DNA"/>
</dbReference>
<dbReference type="InterPro" id="IPR006675">
    <property type="entry name" value="HDIG_dom"/>
</dbReference>
<evidence type="ECO:0000259" key="1">
    <source>
        <dbReference type="PROSITE" id="PS51831"/>
    </source>
</evidence>
<organism evidence="3 4">
    <name type="scientific">Kineothrix sedimenti</name>
    <dbReference type="NCBI Taxonomy" id="3123317"/>
    <lineage>
        <taxon>Bacteria</taxon>
        <taxon>Bacillati</taxon>
        <taxon>Bacillota</taxon>
        <taxon>Clostridia</taxon>
        <taxon>Lachnospirales</taxon>
        <taxon>Lachnospiraceae</taxon>
        <taxon>Kineothrix</taxon>
    </lineage>
</organism>
<dbReference type="RefSeq" id="WP_342757640.1">
    <property type="nucleotide sequence ID" value="NZ_CP146256.1"/>
</dbReference>
<dbReference type="CDD" id="cd00077">
    <property type="entry name" value="HDc"/>
    <property type="match status" value="1"/>
</dbReference>
<evidence type="ECO:0000313" key="3">
    <source>
        <dbReference type="EMBL" id="XAH74045.1"/>
    </source>
</evidence>
<dbReference type="InterPro" id="IPR003607">
    <property type="entry name" value="HD/PDEase_dom"/>
</dbReference>
<feature type="domain" description="HD-GYP" evidence="2">
    <location>
        <begin position="84"/>
        <end position="272"/>
    </location>
</feature>
<dbReference type="PROSITE" id="PS51832">
    <property type="entry name" value="HD_GYP"/>
    <property type="match status" value="1"/>
</dbReference>
<dbReference type="Proteomes" id="UP001451571">
    <property type="component" value="Chromosome"/>
</dbReference>
<evidence type="ECO:0000313" key="4">
    <source>
        <dbReference type="Proteomes" id="UP001451571"/>
    </source>
</evidence>
<dbReference type="PANTHER" id="PTHR43155">
    <property type="entry name" value="CYCLIC DI-GMP PHOSPHODIESTERASE PA4108-RELATED"/>
    <property type="match status" value="1"/>
</dbReference>
<keyword evidence="4" id="KW-1185">Reference proteome</keyword>
<protein>
    <submittedName>
        <fullName evidence="3">HD domain-containing phosphohydrolase</fullName>
    </submittedName>
</protein>
<feature type="domain" description="HD" evidence="1">
    <location>
        <begin position="106"/>
        <end position="228"/>
    </location>
</feature>
<dbReference type="NCBIfam" id="TIGR00277">
    <property type="entry name" value="HDIG"/>
    <property type="match status" value="1"/>
</dbReference>
<dbReference type="SMART" id="SM00471">
    <property type="entry name" value="HDc"/>
    <property type="match status" value="1"/>
</dbReference>